<dbReference type="Gene3D" id="1.10.10.10">
    <property type="entry name" value="Winged helix-like DNA-binding domain superfamily/Winged helix DNA-binding domain"/>
    <property type="match status" value="1"/>
</dbReference>
<evidence type="ECO:0000256" key="8">
    <source>
        <dbReference type="PROSITE-ProRule" id="PRU00169"/>
    </source>
</evidence>
<dbReference type="InterPro" id="IPR011006">
    <property type="entry name" value="CheY-like_superfamily"/>
</dbReference>
<reference evidence="12 13" key="1">
    <citation type="submission" date="2015-09" db="EMBL/GenBank/DDBJ databases">
        <authorList>
            <consortium name="Pathogen Informatics"/>
        </authorList>
    </citation>
    <scope>NUCLEOTIDE SEQUENCE [LARGE SCALE GENOMIC DNA]</scope>
    <source>
        <strain evidence="12 13">2789STDY5834928</strain>
    </source>
</reference>
<comment type="function">
    <text evidence="7">May play the central regulatory role in sporulation. It may be an element of the effector pathway responsible for the activation of sporulation genes in response to nutritional stress. Spo0A may act in concert with spo0H (a sigma factor) to control the expression of some genes that are critical to the sporulation process.</text>
</comment>
<dbReference type="PANTHER" id="PTHR48111:SF22">
    <property type="entry name" value="REGULATOR OF RPOS"/>
    <property type="match status" value="1"/>
</dbReference>
<evidence type="ECO:0000256" key="9">
    <source>
        <dbReference type="PROSITE-ProRule" id="PRU01091"/>
    </source>
</evidence>
<dbReference type="InterPro" id="IPR001867">
    <property type="entry name" value="OmpR/PhoB-type_DNA-bd"/>
</dbReference>
<evidence type="ECO:0000256" key="5">
    <source>
        <dbReference type="ARBA" id="ARBA00023125"/>
    </source>
</evidence>
<dbReference type="EMBL" id="CZBY01000016">
    <property type="protein sequence ID" value="CUQ89401.1"/>
    <property type="molecule type" value="Genomic_DNA"/>
</dbReference>
<proteinExistence type="predicted"/>
<evidence type="ECO:0000256" key="1">
    <source>
        <dbReference type="ARBA" id="ARBA00018672"/>
    </source>
</evidence>
<evidence type="ECO:0000256" key="7">
    <source>
        <dbReference type="ARBA" id="ARBA00024867"/>
    </source>
</evidence>
<evidence type="ECO:0000313" key="12">
    <source>
        <dbReference type="EMBL" id="CUQ89401.1"/>
    </source>
</evidence>
<dbReference type="OrthoDB" id="9790442at2"/>
<gene>
    <name evidence="12" type="primary">arlR</name>
    <name evidence="12" type="ORF">ERS852540_01914</name>
</gene>
<feature type="DNA-binding region" description="OmpR/PhoB-type" evidence="9">
    <location>
        <begin position="124"/>
        <end position="222"/>
    </location>
</feature>
<sequence length="227" mass="25332">MKLLFAEDEVSMAEAVTDILTYHNYTVDTVYDGADALDYARAEQYDGIILDIMMPKKSGLEVLKTLRSEGNTTPILLLTAKAEVEDRIAGLDMGADDYLPKPFVMGELLSRVRAMLRRKDRFTPDIMTFGNVSLNLSSCELKGPLQSIVLPKIEYKLMELLMLNKGIYLSTDDILVKVWGYESDAESGAVWVYISYVRKRLAAIGADIEIRAKRSVGYTLAKIGDAD</sequence>
<keyword evidence="2 8" id="KW-0597">Phosphoprotein</keyword>
<evidence type="ECO:0000259" key="10">
    <source>
        <dbReference type="PROSITE" id="PS50110"/>
    </source>
</evidence>
<dbReference type="Gene3D" id="3.40.50.2300">
    <property type="match status" value="1"/>
</dbReference>
<dbReference type="STRING" id="39492.ERS852540_01914"/>
<dbReference type="Pfam" id="PF00072">
    <property type="entry name" value="Response_reg"/>
    <property type="match status" value="1"/>
</dbReference>
<dbReference type="GO" id="GO:0000156">
    <property type="term" value="F:phosphorelay response regulator activity"/>
    <property type="evidence" value="ECO:0007669"/>
    <property type="project" value="TreeGrafter"/>
</dbReference>
<keyword evidence="6" id="KW-0804">Transcription</keyword>
<dbReference type="SUPFAM" id="SSF46894">
    <property type="entry name" value="C-terminal effector domain of the bipartite response regulators"/>
    <property type="match status" value="1"/>
</dbReference>
<keyword evidence="5 9" id="KW-0238">DNA-binding</keyword>
<protein>
    <recommendedName>
        <fullName evidence="1">Stage 0 sporulation protein A homolog</fullName>
    </recommendedName>
</protein>
<dbReference type="GO" id="GO:0005829">
    <property type="term" value="C:cytosol"/>
    <property type="evidence" value="ECO:0007669"/>
    <property type="project" value="TreeGrafter"/>
</dbReference>
<accession>A0A175A032</accession>
<dbReference type="PROSITE" id="PS51755">
    <property type="entry name" value="OMPR_PHOB"/>
    <property type="match status" value="1"/>
</dbReference>
<dbReference type="SMART" id="SM00448">
    <property type="entry name" value="REC"/>
    <property type="match status" value="1"/>
</dbReference>
<dbReference type="InterPro" id="IPR001789">
    <property type="entry name" value="Sig_transdc_resp-reg_receiver"/>
</dbReference>
<feature type="domain" description="Response regulatory" evidence="10">
    <location>
        <begin position="2"/>
        <end position="116"/>
    </location>
</feature>
<dbReference type="AlphaFoldDB" id="A0A175A032"/>
<evidence type="ECO:0000256" key="4">
    <source>
        <dbReference type="ARBA" id="ARBA00023015"/>
    </source>
</evidence>
<dbReference type="SUPFAM" id="SSF52172">
    <property type="entry name" value="CheY-like"/>
    <property type="match status" value="1"/>
</dbReference>
<evidence type="ECO:0000256" key="3">
    <source>
        <dbReference type="ARBA" id="ARBA00023012"/>
    </source>
</evidence>
<evidence type="ECO:0000313" key="13">
    <source>
        <dbReference type="Proteomes" id="UP000095662"/>
    </source>
</evidence>
<keyword evidence="3" id="KW-0902">Two-component regulatory system</keyword>
<dbReference type="PANTHER" id="PTHR48111">
    <property type="entry name" value="REGULATOR OF RPOS"/>
    <property type="match status" value="1"/>
</dbReference>
<evidence type="ECO:0000259" key="11">
    <source>
        <dbReference type="PROSITE" id="PS51755"/>
    </source>
</evidence>
<evidence type="ECO:0000256" key="6">
    <source>
        <dbReference type="ARBA" id="ARBA00023163"/>
    </source>
</evidence>
<evidence type="ECO:0000256" key="2">
    <source>
        <dbReference type="ARBA" id="ARBA00022553"/>
    </source>
</evidence>
<dbReference type="PROSITE" id="PS50110">
    <property type="entry name" value="RESPONSE_REGULATORY"/>
    <property type="match status" value="1"/>
</dbReference>
<dbReference type="GO" id="GO:0000976">
    <property type="term" value="F:transcription cis-regulatory region binding"/>
    <property type="evidence" value="ECO:0007669"/>
    <property type="project" value="TreeGrafter"/>
</dbReference>
<dbReference type="GO" id="GO:0006355">
    <property type="term" value="P:regulation of DNA-templated transcription"/>
    <property type="evidence" value="ECO:0007669"/>
    <property type="project" value="InterPro"/>
</dbReference>
<dbReference type="Pfam" id="PF00486">
    <property type="entry name" value="Trans_reg_C"/>
    <property type="match status" value="1"/>
</dbReference>
<keyword evidence="4" id="KW-0805">Transcription regulation</keyword>
<dbReference type="InterPro" id="IPR039420">
    <property type="entry name" value="WalR-like"/>
</dbReference>
<feature type="domain" description="OmpR/PhoB-type" evidence="11">
    <location>
        <begin position="124"/>
        <end position="222"/>
    </location>
</feature>
<dbReference type="Proteomes" id="UP000095662">
    <property type="component" value="Unassembled WGS sequence"/>
</dbReference>
<feature type="modified residue" description="4-aspartylphosphate" evidence="8">
    <location>
        <position position="51"/>
    </location>
</feature>
<name>A0A175A032_9FIRM</name>
<dbReference type="SMART" id="SM00862">
    <property type="entry name" value="Trans_reg_C"/>
    <property type="match status" value="1"/>
</dbReference>
<organism evidence="12 13">
    <name type="scientific">[Eubacterium] siraeum</name>
    <dbReference type="NCBI Taxonomy" id="39492"/>
    <lineage>
        <taxon>Bacteria</taxon>
        <taxon>Bacillati</taxon>
        <taxon>Bacillota</taxon>
        <taxon>Clostridia</taxon>
        <taxon>Eubacteriales</taxon>
        <taxon>Oscillospiraceae</taxon>
        <taxon>Oscillospiraceae incertae sedis</taxon>
    </lineage>
</organism>
<dbReference type="GO" id="GO:0032993">
    <property type="term" value="C:protein-DNA complex"/>
    <property type="evidence" value="ECO:0007669"/>
    <property type="project" value="TreeGrafter"/>
</dbReference>
<dbReference type="CDD" id="cd00383">
    <property type="entry name" value="trans_reg_C"/>
    <property type="match status" value="1"/>
</dbReference>
<dbReference type="InterPro" id="IPR016032">
    <property type="entry name" value="Sig_transdc_resp-reg_C-effctor"/>
</dbReference>
<dbReference type="InterPro" id="IPR036388">
    <property type="entry name" value="WH-like_DNA-bd_sf"/>
</dbReference>